<dbReference type="AlphaFoldDB" id="A0A386Z7S7"/>
<dbReference type="KEGG" id="nyu:D7D52_08160"/>
<dbReference type="InterPro" id="IPR008538">
    <property type="entry name" value="Uma2"/>
</dbReference>
<dbReference type="PANTHER" id="PTHR35400">
    <property type="entry name" value="SLR1083 PROTEIN"/>
    <property type="match status" value="1"/>
</dbReference>
<dbReference type="OrthoDB" id="9799703at2"/>
<keyword evidence="3" id="KW-1185">Reference proteome</keyword>
<evidence type="ECO:0000259" key="1">
    <source>
        <dbReference type="Pfam" id="PF05685"/>
    </source>
</evidence>
<dbReference type="GO" id="GO:0004519">
    <property type="term" value="F:endonuclease activity"/>
    <property type="evidence" value="ECO:0007669"/>
    <property type="project" value="UniProtKB-KW"/>
</dbReference>
<dbReference type="SUPFAM" id="SSF52980">
    <property type="entry name" value="Restriction endonuclease-like"/>
    <property type="match status" value="1"/>
</dbReference>
<evidence type="ECO:0000313" key="2">
    <source>
        <dbReference type="EMBL" id="AYF73842.1"/>
    </source>
</evidence>
<protein>
    <submittedName>
        <fullName evidence="2">Uma2 family endonuclease</fullName>
    </submittedName>
</protein>
<dbReference type="Proteomes" id="UP000267164">
    <property type="component" value="Chromosome"/>
</dbReference>
<keyword evidence="2" id="KW-0540">Nuclease</keyword>
<dbReference type="Gene3D" id="3.90.1570.10">
    <property type="entry name" value="tt1808, chain A"/>
    <property type="match status" value="1"/>
</dbReference>
<dbReference type="InterPro" id="IPR011335">
    <property type="entry name" value="Restrct_endonuc-II-like"/>
</dbReference>
<feature type="domain" description="Putative restriction endonuclease" evidence="1">
    <location>
        <begin position="22"/>
        <end position="192"/>
    </location>
</feature>
<evidence type="ECO:0000313" key="3">
    <source>
        <dbReference type="Proteomes" id="UP000267164"/>
    </source>
</evidence>
<sequence length="201" mass="22109">MKGQEPVSPAVDDGYGYGPYTVEDLHGLPDEGKAFELVDGWLIELSPSTRHDYLAQVLARILQRAAEDAGVDVYVQAPMDISTPAGARKPDVALMGAAAARSARDLGLSLYPGNDVQIAIEIVSRGSGSEREDRHRKVTEYARTGIDQYWLVDFDPRPRIQIRRLNGAAYTDPIVLEDADVLDVSHPFPITFPLTRLSDFT</sequence>
<keyword evidence="2" id="KW-0378">Hydrolase</keyword>
<dbReference type="CDD" id="cd06260">
    <property type="entry name" value="DUF820-like"/>
    <property type="match status" value="1"/>
</dbReference>
<reference evidence="2 3" key="1">
    <citation type="submission" date="2018-09" db="EMBL/GenBank/DDBJ databases">
        <title>Nocardia yunnanensis sp. nov., an actinomycete isolated from a soil sample.</title>
        <authorList>
            <person name="Zhang J."/>
        </authorList>
    </citation>
    <scope>NUCLEOTIDE SEQUENCE [LARGE SCALE GENOMIC DNA]</scope>
    <source>
        <strain evidence="2 3">CFHS0054</strain>
    </source>
</reference>
<gene>
    <name evidence="2" type="ORF">D7D52_08160</name>
</gene>
<dbReference type="InterPro" id="IPR012296">
    <property type="entry name" value="Nuclease_put_TT1808"/>
</dbReference>
<accession>A0A386Z7S7</accession>
<dbReference type="PANTHER" id="PTHR35400:SF3">
    <property type="entry name" value="SLL1072 PROTEIN"/>
    <property type="match status" value="1"/>
</dbReference>
<dbReference type="Pfam" id="PF05685">
    <property type="entry name" value="Uma2"/>
    <property type="match status" value="1"/>
</dbReference>
<dbReference type="EMBL" id="CP032568">
    <property type="protein sequence ID" value="AYF73842.1"/>
    <property type="molecule type" value="Genomic_DNA"/>
</dbReference>
<organism evidence="2 3">
    <name type="scientific">Nocardia yunnanensis</name>
    <dbReference type="NCBI Taxonomy" id="2382165"/>
    <lineage>
        <taxon>Bacteria</taxon>
        <taxon>Bacillati</taxon>
        <taxon>Actinomycetota</taxon>
        <taxon>Actinomycetes</taxon>
        <taxon>Mycobacteriales</taxon>
        <taxon>Nocardiaceae</taxon>
        <taxon>Nocardia</taxon>
    </lineage>
</organism>
<name>A0A386Z7S7_9NOCA</name>
<keyword evidence="2" id="KW-0255">Endonuclease</keyword>
<proteinExistence type="predicted"/>